<evidence type="ECO:0000313" key="2">
    <source>
        <dbReference type="Proteomes" id="UP000598426"/>
    </source>
</evidence>
<gene>
    <name evidence="1" type="ORF">IF188_01665</name>
</gene>
<organism evidence="1 2">
    <name type="scientific">Microbacterium helvum</name>
    <dbReference type="NCBI Taxonomy" id="2773713"/>
    <lineage>
        <taxon>Bacteria</taxon>
        <taxon>Bacillati</taxon>
        <taxon>Actinomycetota</taxon>
        <taxon>Actinomycetes</taxon>
        <taxon>Micrococcales</taxon>
        <taxon>Microbacteriaceae</taxon>
        <taxon>Microbacterium</taxon>
    </lineage>
</organism>
<dbReference type="Gene3D" id="3.90.1200.10">
    <property type="match status" value="1"/>
</dbReference>
<sequence>MSRLEWHDIPASVRAQIEDVLGSPVVEAVSQPGGYSPGSADRVVTASGRRAFVKAASPAVNLDTPTIHRREAAITAKLPPQVPAPALIGAVDDGDWIALVLEDVEGRHPATPWQPRELDAVLDALQQVAAVELPADVPVVDAGEALAGFAVDRWQVITPEVVPPLPRGLDAWTRTHFEGLVDAATRGVSDARGDRLVHYDTRADNILLRPDGSVVLVDWPWAARGAGWFDALSLLINVRYYEPDTDVDALIVRHPVFEGMPADAATNVLAGFAGMFLASSLQPDPPRMPTLRTFQRDQAVVTLELVRERWQG</sequence>
<accession>A0ABR8NMY4</accession>
<dbReference type="InterPro" id="IPR011009">
    <property type="entry name" value="Kinase-like_dom_sf"/>
</dbReference>
<protein>
    <submittedName>
        <fullName evidence="1">Phosphotransferase</fullName>
    </submittedName>
</protein>
<dbReference type="EMBL" id="JACXZS010000001">
    <property type="protein sequence ID" value="MBD3940406.1"/>
    <property type="molecule type" value="Genomic_DNA"/>
</dbReference>
<name>A0ABR8NMY4_9MICO</name>
<proteinExistence type="predicted"/>
<reference evidence="1 2" key="1">
    <citation type="submission" date="2020-09" db="EMBL/GenBank/DDBJ databases">
        <title>Isolation and identification of active actinomycetes.</title>
        <authorList>
            <person name="Li X."/>
        </authorList>
    </citation>
    <scope>NUCLEOTIDE SEQUENCE [LARGE SCALE GENOMIC DNA]</scope>
    <source>
        <strain evidence="1 2">NEAU-LLC</strain>
    </source>
</reference>
<evidence type="ECO:0000313" key="1">
    <source>
        <dbReference type="EMBL" id="MBD3940406.1"/>
    </source>
</evidence>
<dbReference type="SUPFAM" id="SSF56112">
    <property type="entry name" value="Protein kinase-like (PK-like)"/>
    <property type="match status" value="1"/>
</dbReference>
<comment type="caution">
    <text evidence="1">The sequence shown here is derived from an EMBL/GenBank/DDBJ whole genome shotgun (WGS) entry which is preliminary data.</text>
</comment>
<dbReference type="Proteomes" id="UP000598426">
    <property type="component" value="Unassembled WGS sequence"/>
</dbReference>
<keyword evidence="2" id="KW-1185">Reference proteome</keyword>
<dbReference type="RefSeq" id="WP_191170036.1">
    <property type="nucleotide sequence ID" value="NZ_JACXZS010000001.1"/>
</dbReference>